<gene>
    <name evidence="1" type="ORF">CH063_04994</name>
</gene>
<name>H1UXF3_COLHI</name>
<dbReference type="HOGENOM" id="CLU_2967201_0_0_1"/>
<protein>
    <submittedName>
        <fullName evidence="1">Uncharacterized protein</fullName>
    </submittedName>
</protein>
<sequence length="59" mass="6586">KRPPFDGCEGNGEEKTMIGRGTWPAETLCWWLVFRPSGLGIVVRSSNLAVCTEECVSKW</sequence>
<feature type="non-terminal residue" evidence="1">
    <location>
        <position position="59"/>
    </location>
</feature>
<organism evidence="1 2">
    <name type="scientific">Colletotrichum higginsianum (strain IMI 349063)</name>
    <name type="common">Crucifer anthracnose fungus</name>
    <dbReference type="NCBI Taxonomy" id="759273"/>
    <lineage>
        <taxon>Eukaryota</taxon>
        <taxon>Fungi</taxon>
        <taxon>Dikarya</taxon>
        <taxon>Ascomycota</taxon>
        <taxon>Pezizomycotina</taxon>
        <taxon>Sordariomycetes</taxon>
        <taxon>Hypocreomycetidae</taxon>
        <taxon>Glomerellales</taxon>
        <taxon>Glomerellaceae</taxon>
        <taxon>Colletotrichum</taxon>
        <taxon>Colletotrichum destructivum species complex</taxon>
    </lineage>
</organism>
<evidence type="ECO:0000313" key="1">
    <source>
        <dbReference type="EMBL" id="CCF32654.1"/>
    </source>
</evidence>
<evidence type="ECO:0000313" key="2">
    <source>
        <dbReference type="Proteomes" id="UP000007174"/>
    </source>
</evidence>
<dbReference type="Proteomes" id="UP000007174">
    <property type="component" value="Unassembled WGS sequence"/>
</dbReference>
<proteinExistence type="predicted"/>
<dbReference type="EMBL" id="CACQ02000493">
    <property type="protein sequence ID" value="CCF32654.1"/>
    <property type="molecule type" value="Genomic_DNA"/>
</dbReference>
<dbReference type="AlphaFoldDB" id="H1UXF3"/>
<accession>H1UXF3</accession>
<reference evidence="2" key="1">
    <citation type="journal article" date="2012" name="Nat. Genet.">
        <title>Lifestyle transitions in plant pathogenic Colletotrichum fungi deciphered by genome and transcriptome analyses.</title>
        <authorList>
            <person name="O'Connell R.J."/>
            <person name="Thon M.R."/>
            <person name="Hacquard S."/>
            <person name="Amyotte S.G."/>
            <person name="Kleemann J."/>
            <person name="Torres M.F."/>
            <person name="Damm U."/>
            <person name="Buiate E.A."/>
            <person name="Epstein L."/>
            <person name="Alkan N."/>
            <person name="Altmueller J."/>
            <person name="Alvarado-Balderrama L."/>
            <person name="Bauser C.A."/>
            <person name="Becker C."/>
            <person name="Birren B.W."/>
            <person name="Chen Z."/>
            <person name="Choi J."/>
            <person name="Crouch J.A."/>
            <person name="Duvick J.P."/>
            <person name="Farman M.A."/>
            <person name="Gan P."/>
            <person name="Heiman D."/>
            <person name="Henrissat B."/>
            <person name="Howard R.J."/>
            <person name="Kabbage M."/>
            <person name="Koch C."/>
            <person name="Kracher B."/>
            <person name="Kubo Y."/>
            <person name="Law A.D."/>
            <person name="Lebrun M.-H."/>
            <person name="Lee Y.-H."/>
            <person name="Miyara I."/>
            <person name="Moore N."/>
            <person name="Neumann U."/>
            <person name="Nordstroem K."/>
            <person name="Panaccione D.G."/>
            <person name="Panstruga R."/>
            <person name="Place M."/>
            <person name="Proctor R.H."/>
            <person name="Prusky D."/>
            <person name="Rech G."/>
            <person name="Reinhardt R."/>
            <person name="Rollins J.A."/>
            <person name="Rounsley S."/>
            <person name="Schardl C.L."/>
            <person name="Schwartz D.C."/>
            <person name="Shenoy N."/>
            <person name="Shirasu K."/>
            <person name="Sikhakolli U.R."/>
            <person name="Stueber K."/>
            <person name="Sukno S.A."/>
            <person name="Sweigard J.A."/>
            <person name="Takano Y."/>
            <person name="Takahara H."/>
            <person name="Trail F."/>
            <person name="van der Does H.C."/>
            <person name="Voll L.M."/>
            <person name="Will I."/>
            <person name="Young S."/>
            <person name="Zeng Q."/>
            <person name="Zhang J."/>
            <person name="Zhou S."/>
            <person name="Dickman M.B."/>
            <person name="Schulze-Lefert P."/>
            <person name="Ver Loren van Themaat E."/>
            <person name="Ma L.-J."/>
            <person name="Vaillancourt L.J."/>
        </authorList>
    </citation>
    <scope>NUCLEOTIDE SEQUENCE [LARGE SCALE GENOMIC DNA]</scope>
    <source>
        <strain evidence="2">IMI 349063</strain>
    </source>
</reference>